<keyword evidence="6" id="KW-1185">Reference proteome</keyword>
<evidence type="ECO:0000313" key="6">
    <source>
        <dbReference type="Proteomes" id="UP001141552"/>
    </source>
</evidence>
<sequence>MKSSNPIFTHPSLVFLRKCRTLCGLKQVHAQMITTGLALHTYPLSRLLPLSCSISVTYCLLIFNQIRNPTVFLFNTLISSLTNQKQYTHIAFSLYDRIVCHKNLKPNVFTYPSLFKVCLSHPWVQHGLALHAHVLKFLEPTYDQFVQASLVNYYAHCGKLGVARYLFNQIDKPDLALWNTMLTAYGRCSSNQRNYFDDLSVDDSSSSAEALYLFQEMQNSQVRPNEVTLVSLISACANTGALSQGTWAHAYVLKKKLTLNHFVGTALVEMYSKCGSLDLARQVFEQLPQRDTFCYNAMIGGLAIHGDWSGALGLYEKMKLEDLVPDSVTFVATMYACSHAGLVEEGCKIFHSIREVYGFEPTVEHYGCIVDLLGRAGRLYEAEETIRKMPMKPNAILWRSLLGGARIHGNLEIGELALKHLVELEPKTSGNYVLLSNMYASINKWEDVNRVRKLMKDYDIVKMPGSSLLEVGGVMHEFIMGDQTHPLSKDIYLKLEEIDKRLHEHGHKPRMHDVLFDIEEEEKETALSFHSEMLAIGFALLVTDSDPIRIMKNLRVCGNCHASTKLISKIYKREIIVRDRSRFHHFKDGTCSCFDYW</sequence>
<dbReference type="Proteomes" id="UP001141552">
    <property type="component" value="Unassembled WGS sequence"/>
</dbReference>
<dbReference type="InterPro" id="IPR002885">
    <property type="entry name" value="PPR_rpt"/>
</dbReference>
<evidence type="ECO:0000313" key="5">
    <source>
        <dbReference type="EMBL" id="KAJ4832428.1"/>
    </source>
</evidence>
<feature type="repeat" description="PPR" evidence="3">
    <location>
        <begin position="291"/>
        <end position="325"/>
    </location>
</feature>
<proteinExistence type="inferred from homology"/>
<feature type="domain" description="DYW" evidence="4">
    <location>
        <begin position="506"/>
        <end position="597"/>
    </location>
</feature>
<dbReference type="GO" id="GO:0003723">
    <property type="term" value="F:RNA binding"/>
    <property type="evidence" value="ECO:0007669"/>
    <property type="project" value="InterPro"/>
</dbReference>
<dbReference type="NCBIfam" id="TIGR00756">
    <property type="entry name" value="PPR"/>
    <property type="match status" value="1"/>
</dbReference>
<evidence type="ECO:0000259" key="4">
    <source>
        <dbReference type="Pfam" id="PF14432"/>
    </source>
</evidence>
<evidence type="ECO:0000256" key="3">
    <source>
        <dbReference type="PROSITE-ProRule" id="PRU00708"/>
    </source>
</evidence>
<dbReference type="AlphaFoldDB" id="A0A9Q0FJ42"/>
<gene>
    <name evidence="5" type="ORF">Tsubulata_028484</name>
</gene>
<dbReference type="FunFam" id="1.25.40.10:FF:000366">
    <property type="entry name" value="Pentatricopeptide (PPR) repeat-containing protein"/>
    <property type="match status" value="1"/>
</dbReference>
<dbReference type="Pfam" id="PF13041">
    <property type="entry name" value="PPR_2"/>
    <property type="match status" value="1"/>
</dbReference>
<reference evidence="5" key="2">
    <citation type="journal article" date="2023" name="Plants (Basel)">
        <title>Annotation of the Turnera subulata (Passifloraceae) Draft Genome Reveals the S-Locus Evolved after the Divergence of Turneroideae from Passifloroideae in a Stepwise Manner.</title>
        <authorList>
            <person name="Henning P.M."/>
            <person name="Roalson E.H."/>
            <person name="Mir W."/>
            <person name="McCubbin A.G."/>
            <person name="Shore J.S."/>
        </authorList>
    </citation>
    <scope>NUCLEOTIDE SEQUENCE</scope>
    <source>
        <strain evidence="5">F60SS</strain>
    </source>
</reference>
<dbReference type="InterPro" id="IPR032867">
    <property type="entry name" value="DYW_dom"/>
</dbReference>
<dbReference type="PANTHER" id="PTHR47926">
    <property type="entry name" value="PENTATRICOPEPTIDE REPEAT-CONTAINING PROTEIN"/>
    <property type="match status" value="1"/>
</dbReference>
<dbReference type="GO" id="GO:0009451">
    <property type="term" value="P:RNA modification"/>
    <property type="evidence" value="ECO:0007669"/>
    <property type="project" value="InterPro"/>
</dbReference>
<evidence type="ECO:0000256" key="1">
    <source>
        <dbReference type="ARBA" id="ARBA00006643"/>
    </source>
</evidence>
<dbReference type="OrthoDB" id="185373at2759"/>
<keyword evidence="2" id="KW-0677">Repeat</keyword>
<dbReference type="GO" id="GO:0008270">
    <property type="term" value="F:zinc ion binding"/>
    <property type="evidence" value="ECO:0007669"/>
    <property type="project" value="InterPro"/>
</dbReference>
<dbReference type="Gene3D" id="1.25.40.10">
    <property type="entry name" value="Tetratricopeptide repeat domain"/>
    <property type="match status" value="3"/>
</dbReference>
<dbReference type="FunFam" id="1.25.40.10:FF:000031">
    <property type="entry name" value="Pentatricopeptide repeat-containing protein mitochondrial"/>
    <property type="match status" value="1"/>
</dbReference>
<dbReference type="PROSITE" id="PS51375">
    <property type="entry name" value="PPR"/>
    <property type="match status" value="1"/>
</dbReference>
<name>A0A9Q0FJ42_9ROSI</name>
<protein>
    <recommendedName>
        <fullName evidence="4">DYW domain-containing protein</fullName>
    </recommendedName>
</protein>
<organism evidence="5 6">
    <name type="scientific">Turnera subulata</name>
    <dbReference type="NCBI Taxonomy" id="218843"/>
    <lineage>
        <taxon>Eukaryota</taxon>
        <taxon>Viridiplantae</taxon>
        <taxon>Streptophyta</taxon>
        <taxon>Embryophyta</taxon>
        <taxon>Tracheophyta</taxon>
        <taxon>Spermatophyta</taxon>
        <taxon>Magnoliopsida</taxon>
        <taxon>eudicotyledons</taxon>
        <taxon>Gunneridae</taxon>
        <taxon>Pentapetalae</taxon>
        <taxon>rosids</taxon>
        <taxon>fabids</taxon>
        <taxon>Malpighiales</taxon>
        <taxon>Passifloraceae</taxon>
        <taxon>Turnera</taxon>
    </lineage>
</organism>
<dbReference type="Pfam" id="PF20430">
    <property type="entry name" value="Eplus_motif"/>
    <property type="match status" value="1"/>
</dbReference>
<comment type="similarity">
    <text evidence="1">Belongs to the PPR family. PCMP-H subfamily.</text>
</comment>
<comment type="caution">
    <text evidence="5">The sequence shown here is derived from an EMBL/GenBank/DDBJ whole genome shotgun (WGS) entry which is preliminary data.</text>
</comment>
<accession>A0A9Q0FJ42</accession>
<evidence type="ECO:0000256" key="2">
    <source>
        <dbReference type="ARBA" id="ARBA00022737"/>
    </source>
</evidence>
<dbReference type="PANTHER" id="PTHR47926:SF450">
    <property type="entry name" value="DYW DOMAIN-CONTAINING PROTEIN"/>
    <property type="match status" value="1"/>
</dbReference>
<dbReference type="Pfam" id="PF14432">
    <property type="entry name" value="DYW_deaminase"/>
    <property type="match status" value="1"/>
</dbReference>
<dbReference type="FunFam" id="1.25.40.10:FF:001630">
    <property type="entry name" value="Pentatricopeptide repeat-containing protein At5g43790"/>
    <property type="match status" value="1"/>
</dbReference>
<dbReference type="Pfam" id="PF20431">
    <property type="entry name" value="E_motif"/>
    <property type="match status" value="1"/>
</dbReference>
<dbReference type="EMBL" id="JAKUCV010005134">
    <property type="protein sequence ID" value="KAJ4832428.1"/>
    <property type="molecule type" value="Genomic_DNA"/>
</dbReference>
<dbReference type="InterPro" id="IPR046848">
    <property type="entry name" value="E_motif"/>
</dbReference>
<dbReference type="InterPro" id="IPR011990">
    <property type="entry name" value="TPR-like_helical_dom_sf"/>
</dbReference>
<dbReference type="Pfam" id="PF01535">
    <property type="entry name" value="PPR"/>
    <property type="match status" value="2"/>
</dbReference>
<reference evidence="5" key="1">
    <citation type="submission" date="2022-02" db="EMBL/GenBank/DDBJ databases">
        <authorList>
            <person name="Henning P.M."/>
            <person name="McCubbin A.G."/>
            <person name="Shore J.S."/>
        </authorList>
    </citation>
    <scope>NUCLEOTIDE SEQUENCE</scope>
    <source>
        <strain evidence="5">F60SS</strain>
        <tissue evidence="5">Leaves</tissue>
    </source>
</reference>
<dbReference type="InterPro" id="IPR046960">
    <property type="entry name" value="PPR_At4g14850-like_plant"/>
</dbReference>
<dbReference type="InterPro" id="IPR046849">
    <property type="entry name" value="E2_motif"/>
</dbReference>